<organism evidence="1 2">
    <name type="scientific">Phaeovibrio sulfidiphilus</name>
    <dbReference type="NCBI Taxonomy" id="1220600"/>
    <lineage>
        <taxon>Bacteria</taxon>
        <taxon>Pseudomonadati</taxon>
        <taxon>Pseudomonadota</taxon>
        <taxon>Alphaproteobacteria</taxon>
        <taxon>Rhodospirillales</taxon>
        <taxon>Rhodospirillaceae</taxon>
        <taxon>Phaeovibrio</taxon>
    </lineage>
</organism>
<proteinExistence type="predicted"/>
<accession>A0A8J6YQA4</accession>
<dbReference type="PANTHER" id="PTHR30050:SF5">
    <property type="entry name" value="DNAA REGULATORY INACTIVATOR HDA"/>
    <property type="match status" value="1"/>
</dbReference>
<reference evidence="1" key="1">
    <citation type="submission" date="2020-10" db="EMBL/GenBank/DDBJ databases">
        <title>Genome sequence of the unusual species of purple photosynthetic bacteria, Phaeovibrio sulfidiphilus DSM 23193, type strain.</title>
        <authorList>
            <person name="Kyndt J.A."/>
            <person name="Meyer T.E."/>
        </authorList>
    </citation>
    <scope>NUCLEOTIDE SEQUENCE</scope>
    <source>
        <strain evidence="1">DSM 23193</strain>
    </source>
</reference>
<dbReference type="Gene3D" id="3.40.50.300">
    <property type="entry name" value="P-loop containing nucleotide triphosphate hydrolases"/>
    <property type="match status" value="1"/>
</dbReference>
<evidence type="ECO:0000313" key="1">
    <source>
        <dbReference type="EMBL" id="MBE1237839.1"/>
    </source>
</evidence>
<name>A0A8J6YQA4_9PROT</name>
<dbReference type="SUPFAM" id="SSF52540">
    <property type="entry name" value="P-loop containing nucleoside triphosphate hydrolases"/>
    <property type="match status" value="1"/>
</dbReference>
<dbReference type="Proteomes" id="UP000631034">
    <property type="component" value="Unassembled WGS sequence"/>
</dbReference>
<dbReference type="GO" id="GO:0003688">
    <property type="term" value="F:DNA replication origin binding"/>
    <property type="evidence" value="ECO:0007669"/>
    <property type="project" value="TreeGrafter"/>
</dbReference>
<gene>
    <name evidence="1" type="ORF">IHV25_09295</name>
</gene>
<dbReference type="InterPro" id="IPR027417">
    <property type="entry name" value="P-loop_NTPase"/>
</dbReference>
<comment type="caution">
    <text evidence="1">The sequence shown here is derived from an EMBL/GenBank/DDBJ whole genome shotgun (WGS) entry which is preliminary data.</text>
</comment>
<dbReference type="EMBL" id="JACZHT010000007">
    <property type="protein sequence ID" value="MBE1237839.1"/>
    <property type="molecule type" value="Genomic_DNA"/>
</dbReference>
<dbReference type="GO" id="GO:0006270">
    <property type="term" value="P:DNA replication initiation"/>
    <property type="evidence" value="ECO:0007669"/>
    <property type="project" value="TreeGrafter"/>
</dbReference>
<dbReference type="AlphaFoldDB" id="A0A8J6YQA4"/>
<protein>
    <submittedName>
        <fullName evidence="1">DnaA regulatory inactivator Hda</fullName>
    </submittedName>
</protein>
<sequence>MRPPGPPTPLRLNIGTGAEQLCLDLPLPPALGREHYMVGDCNRAAVALVDLWPDWPSRVLLLHGPAGAGKTHLARVFATCSEARILTADILAVEDPVSLFQGASRAAVLEDVDRLLGSGAVSENLLFHLVNAATQESGTVLMTARTPPAAWTLHLPDLRTRLKGALSCALEEPDDALFAAVVLKHFDDRGIRISRQALNYLLLRLERRLSVAREVVRRADAAALGANTSVNISILKKVLEDSAPPEDSAL</sequence>
<keyword evidence="2" id="KW-1185">Reference proteome</keyword>
<dbReference type="PANTHER" id="PTHR30050">
    <property type="entry name" value="CHROMOSOMAL REPLICATION INITIATOR PROTEIN DNAA"/>
    <property type="match status" value="1"/>
</dbReference>
<evidence type="ECO:0000313" key="2">
    <source>
        <dbReference type="Proteomes" id="UP000631034"/>
    </source>
</evidence>
<dbReference type="Gene3D" id="1.10.8.60">
    <property type="match status" value="1"/>
</dbReference>
<dbReference type="GO" id="GO:0005886">
    <property type="term" value="C:plasma membrane"/>
    <property type="evidence" value="ECO:0007669"/>
    <property type="project" value="TreeGrafter"/>
</dbReference>